<proteinExistence type="predicted"/>
<comment type="caution">
    <text evidence="1">The sequence shown here is derived from an EMBL/GenBank/DDBJ whole genome shotgun (WGS) entry which is preliminary data.</text>
</comment>
<organism evidence="1 2">
    <name type="scientific">Vararia minispora EC-137</name>
    <dbReference type="NCBI Taxonomy" id="1314806"/>
    <lineage>
        <taxon>Eukaryota</taxon>
        <taxon>Fungi</taxon>
        <taxon>Dikarya</taxon>
        <taxon>Basidiomycota</taxon>
        <taxon>Agaricomycotina</taxon>
        <taxon>Agaricomycetes</taxon>
        <taxon>Russulales</taxon>
        <taxon>Lachnocladiaceae</taxon>
        <taxon>Vararia</taxon>
    </lineage>
</organism>
<reference evidence="1" key="1">
    <citation type="submission" date="2021-02" db="EMBL/GenBank/DDBJ databases">
        <authorList>
            <consortium name="DOE Joint Genome Institute"/>
            <person name="Ahrendt S."/>
            <person name="Looney B.P."/>
            <person name="Miyauchi S."/>
            <person name="Morin E."/>
            <person name="Drula E."/>
            <person name="Courty P.E."/>
            <person name="Chicoki N."/>
            <person name="Fauchery L."/>
            <person name="Kohler A."/>
            <person name="Kuo A."/>
            <person name="Labutti K."/>
            <person name="Pangilinan J."/>
            <person name="Lipzen A."/>
            <person name="Riley R."/>
            <person name="Andreopoulos W."/>
            <person name="He G."/>
            <person name="Johnson J."/>
            <person name="Barry K.W."/>
            <person name="Grigoriev I.V."/>
            <person name="Nagy L."/>
            <person name="Hibbett D."/>
            <person name="Henrissat B."/>
            <person name="Matheny P.B."/>
            <person name="Labbe J."/>
            <person name="Martin F."/>
        </authorList>
    </citation>
    <scope>NUCLEOTIDE SEQUENCE</scope>
    <source>
        <strain evidence="1">EC-137</strain>
    </source>
</reference>
<dbReference type="Proteomes" id="UP000814128">
    <property type="component" value="Unassembled WGS sequence"/>
</dbReference>
<sequence length="292" mass="32174">MPPFTPDTPRTPFANEELSIPIHVSRQVIKLSGNAYCRANTAIRAEDGILFVAEEDLLKESSRKLSESEMICAKELSLSSLHWPQVKLINWSEPLAFTLLSAWLNQPEQRYLLQTLQQTRDQEGLKCTKNGETLVNIPAWLHDSISAQSRDGVGPMIVSRAVVDDWIKHVSQTTCLKCRHIPAAHLLRLCEELKALVKGLSKVSNSARRLPAEVDYACQIALKKSIPSESSESAGFPAPGFFFPAAFPSPRSQAGPSPSPAAAAHAPLRQSETGLSKQFAAFERWLVLLPTI</sequence>
<accession>A0ACB8QT75</accession>
<reference evidence="1" key="2">
    <citation type="journal article" date="2022" name="New Phytol.">
        <title>Evolutionary transition to the ectomycorrhizal habit in the genomes of a hyperdiverse lineage of mushroom-forming fungi.</title>
        <authorList>
            <person name="Looney B."/>
            <person name="Miyauchi S."/>
            <person name="Morin E."/>
            <person name="Drula E."/>
            <person name="Courty P.E."/>
            <person name="Kohler A."/>
            <person name="Kuo A."/>
            <person name="LaButti K."/>
            <person name="Pangilinan J."/>
            <person name="Lipzen A."/>
            <person name="Riley R."/>
            <person name="Andreopoulos W."/>
            <person name="He G."/>
            <person name="Johnson J."/>
            <person name="Nolan M."/>
            <person name="Tritt A."/>
            <person name="Barry K.W."/>
            <person name="Grigoriev I.V."/>
            <person name="Nagy L.G."/>
            <person name="Hibbett D."/>
            <person name="Henrissat B."/>
            <person name="Matheny P.B."/>
            <person name="Labbe J."/>
            <person name="Martin F.M."/>
        </authorList>
    </citation>
    <scope>NUCLEOTIDE SEQUENCE</scope>
    <source>
        <strain evidence="1">EC-137</strain>
    </source>
</reference>
<keyword evidence="2" id="KW-1185">Reference proteome</keyword>
<protein>
    <submittedName>
        <fullName evidence="1">Uncharacterized protein</fullName>
    </submittedName>
</protein>
<evidence type="ECO:0000313" key="1">
    <source>
        <dbReference type="EMBL" id="KAI0034893.1"/>
    </source>
</evidence>
<dbReference type="EMBL" id="MU273493">
    <property type="protein sequence ID" value="KAI0034893.1"/>
    <property type="molecule type" value="Genomic_DNA"/>
</dbReference>
<evidence type="ECO:0000313" key="2">
    <source>
        <dbReference type="Proteomes" id="UP000814128"/>
    </source>
</evidence>
<gene>
    <name evidence="1" type="ORF">K488DRAFT_83620</name>
</gene>
<name>A0ACB8QT75_9AGAM</name>